<keyword evidence="2" id="KW-1185">Reference proteome</keyword>
<dbReference type="PANTHER" id="PTHR43179:SF10">
    <property type="entry name" value="GLYCOSYL TRANSFERASE"/>
    <property type="match status" value="1"/>
</dbReference>
<comment type="caution">
    <text evidence="1">The sequence shown here is derived from an EMBL/GenBank/DDBJ whole genome shotgun (WGS) entry which is preliminary data.</text>
</comment>
<evidence type="ECO:0000313" key="1">
    <source>
        <dbReference type="EMBL" id="MDA0165231.1"/>
    </source>
</evidence>
<dbReference type="PANTHER" id="PTHR43179">
    <property type="entry name" value="RHAMNOSYLTRANSFERASE WBBL"/>
    <property type="match status" value="1"/>
</dbReference>
<sequence>MNYAAVIVLHRSREELARLLPTIAPAQLVVVDVGPDDGGAQLAAQHGATVIERRDNPGFGAANNLALDHVTQAITVLLNPDTLDAHGQLPTLARRAHLPGLHAPRLLNEDGSVQRSAHPLPGTFGAFLPAAFPVLPRAIAHRAEPYRAHTPRTVGWAVAACLAARTATLKRLGPFDPSIHLFAEDMDLCLRAREQHLPTVLHPDLQITHTGGHSIATEPFELLARQRRDVIARTRGRRARALDDAAQLLTFATRAVAKTPFNARERAQLGALLGLLLRGGS</sequence>
<dbReference type="Proteomes" id="UP001149140">
    <property type="component" value="Unassembled WGS sequence"/>
</dbReference>
<dbReference type="Gene3D" id="3.90.550.10">
    <property type="entry name" value="Spore Coat Polysaccharide Biosynthesis Protein SpsA, Chain A"/>
    <property type="match status" value="1"/>
</dbReference>
<evidence type="ECO:0000313" key="2">
    <source>
        <dbReference type="Proteomes" id="UP001149140"/>
    </source>
</evidence>
<gene>
    <name evidence="1" type="ORF">OM076_33495</name>
</gene>
<proteinExistence type="predicted"/>
<protein>
    <submittedName>
        <fullName evidence="1">Glycosyltransferase family 2 protein</fullName>
    </submittedName>
</protein>
<reference evidence="1" key="1">
    <citation type="submission" date="2022-10" db="EMBL/GenBank/DDBJ databases">
        <title>The WGS of Solirubrobacter ginsenosidimutans DSM 21036.</title>
        <authorList>
            <person name="Jiang Z."/>
        </authorList>
    </citation>
    <scope>NUCLEOTIDE SEQUENCE</scope>
    <source>
        <strain evidence="1">DSM 21036</strain>
    </source>
</reference>
<dbReference type="InterPro" id="IPR029044">
    <property type="entry name" value="Nucleotide-diphossugar_trans"/>
</dbReference>
<name>A0A9X3MYB9_9ACTN</name>
<dbReference type="RefSeq" id="WP_270044488.1">
    <property type="nucleotide sequence ID" value="NZ_JAPDOD010000044.1"/>
</dbReference>
<dbReference type="AlphaFoldDB" id="A0A9X3MYB9"/>
<dbReference type="SUPFAM" id="SSF53448">
    <property type="entry name" value="Nucleotide-diphospho-sugar transferases"/>
    <property type="match status" value="1"/>
</dbReference>
<organism evidence="1 2">
    <name type="scientific">Solirubrobacter ginsenosidimutans</name>
    <dbReference type="NCBI Taxonomy" id="490573"/>
    <lineage>
        <taxon>Bacteria</taxon>
        <taxon>Bacillati</taxon>
        <taxon>Actinomycetota</taxon>
        <taxon>Thermoleophilia</taxon>
        <taxon>Solirubrobacterales</taxon>
        <taxon>Solirubrobacteraceae</taxon>
        <taxon>Solirubrobacter</taxon>
    </lineage>
</organism>
<dbReference type="EMBL" id="JAPDOD010000044">
    <property type="protein sequence ID" value="MDA0165231.1"/>
    <property type="molecule type" value="Genomic_DNA"/>
</dbReference>
<dbReference type="Pfam" id="PF13641">
    <property type="entry name" value="Glyco_tranf_2_3"/>
    <property type="match status" value="1"/>
</dbReference>
<accession>A0A9X3MYB9</accession>